<comment type="caution">
    <text evidence="1">The sequence shown here is derived from an EMBL/GenBank/DDBJ whole genome shotgun (WGS) entry which is preliminary data.</text>
</comment>
<dbReference type="Proteomes" id="UP000031668">
    <property type="component" value="Unassembled WGS sequence"/>
</dbReference>
<gene>
    <name evidence="1" type="ORF">RF11_14433</name>
</gene>
<dbReference type="EMBL" id="JWZT01005096">
    <property type="protein sequence ID" value="KII62180.1"/>
    <property type="molecule type" value="Genomic_DNA"/>
</dbReference>
<accession>A0A0C2M578</accession>
<dbReference type="OrthoDB" id="619536at2759"/>
<dbReference type="AlphaFoldDB" id="A0A0C2M578"/>
<name>A0A0C2M578_THEKT</name>
<reference evidence="1 2" key="1">
    <citation type="journal article" date="2014" name="Genome Biol. Evol.">
        <title>The genome of the myxosporean Thelohanellus kitauei shows adaptations to nutrient acquisition within its fish host.</title>
        <authorList>
            <person name="Yang Y."/>
            <person name="Xiong J."/>
            <person name="Zhou Z."/>
            <person name="Huo F."/>
            <person name="Miao W."/>
            <person name="Ran C."/>
            <person name="Liu Y."/>
            <person name="Zhang J."/>
            <person name="Feng J."/>
            <person name="Wang M."/>
            <person name="Wang M."/>
            <person name="Wang L."/>
            <person name="Yao B."/>
        </authorList>
    </citation>
    <scope>NUCLEOTIDE SEQUENCE [LARGE SCALE GENOMIC DNA]</scope>
    <source>
        <strain evidence="1">Wuqing</strain>
    </source>
</reference>
<evidence type="ECO:0000313" key="2">
    <source>
        <dbReference type="Proteomes" id="UP000031668"/>
    </source>
</evidence>
<proteinExistence type="predicted"/>
<keyword evidence="2" id="KW-1185">Reference proteome</keyword>
<evidence type="ECO:0000313" key="1">
    <source>
        <dbReference type="EMBL" id="KII62180.1"/>
    </source>
</evidence>
<protein>
    <submittedName>
        <fullName evidence="1">Uncharacterized protein</fullName>
    </submittedName>
</protein>
<organism evidence="1 2">
    <name type="scientific">Thelohanellus kitauei</name>
    <name type="common">Myxosporean</name>
    <dbReference type="NCBI Taxonomy" id="669202"/>
    <lineage>
        <taxon>Eukaryota</taxon>
        <taxon>Metazoa</taxon>
        <taxon>Cnidaria</taxon>
        <taxon>Myxozoa</taxon>
        <taxon>Myxosporea</taxon>
        <taxon>Bivalvulida</taxon>
        <taxon>Platysporina</taxon>
        <taxon>Myxobolidae</taxon>
        <taxon>Thelohanellus</taxon>
    </lineage>
</organism>
<sequence length="274" mass="31478">MVMRGRSIFLKKTLQQLNSRNVRIIHTRFTKPPVVFGIKPKLSTIYKRNCCEYGFPKPDEEMFDDKGLFLKALEYIPTYGFTRDCLEKAAQELELNSTFDESFFSSNDCGMMLFKLYAAKTVKDALFSVKNTHAESSYMSNDFGNLIFIKTVLKKRASVLLPVVDKVMEFYISVLDHDDKISQIFYIYKNFVFLMLDASHSPSKDIEAAASRMSAAMLFLDAKLYDLKDNMPKYFDVLDQTIEAFLDLPGKGNSRDFFESLAAKDDSQNIDVEE</sequence>